<protein>
    <submittedName>
        <fullName evidence="2">DUF4321 domain-containing protein</fullName>
    </submittedName>
</protein>
<evidence type="ECO:0000256" key="1">
    <source>
        <dbReference type="SAM" id="Phobius"/>
    </source>
</evidence>
<gene>
    <name evidence="2" type="ORF">I6U51_02950</name>
</gene>
<feature type="transmembrane region" description="Helical" evidence="1">
    <location>
        <begin position="12"/>
        <end position="39"/>
    </location>
</feature>
<name>A0A934M3J3_9CLOT</name>
<feature type="transmembrane region" description="Helical" evidence="1">
    <location>
        <begin position="59"/>
        <end position="83"/>
    </location>
</feature>
<keyword evidence="1" id="KW-0812">Transmembrane</keyword>
<keyword evidence="1" id="KW-0472">Membrane</keyword>
<proteinExistence type="predicted"/>
<organism evidence="2 3">
    <name type="scientific">Clostridium aciditolerans</name>
    <dbReference type="NCBI Taxonomy" id="339861"/>
    <lineage>
        <taxon>Bacteria</taxon>
        <taxon>Bacillati</taxon>
        <taxon>Bacillota</taxon>
        <taxon>Clostridia</taxon>
        <taxon>Eubacteriales</taxon>
        <taxon>Clostridiaceae</taxon>
        <taxon>Clostridium</taxon>
    </lineage>
</organism>
<reference evidence="2" key="1">
    <citation type="submission" date="2020-12" db="EMBL/GenBank/DDBJ databases">
        <title>Clostridium thailandense sp. nov., a novel acetogenic bacterium isolated from peat land soil in Thailand.</title>
        <authorList>
            <person name="Chaikitkaew S."/>
            <person name="Birkeland N.K."/>
        </authorList>
    </citation>
    <scope>NUCLEOTIDE SEQUENCE</scope>
    <source>
        <strain evidence="2">DSM 17425</strain>
    </source>
</reference>
<comment type="caution">
    <text evidence="2">The sequence shown here is derived from an EMBL/GenBank/DDBJ whole genome shotgun (WGS) entry which is preliminary data.</text>
</comment>
<dbReference type="Proteomes" id="UP000622687">
    <property type="component" value="Unassembled WGS sequence"/>
</dbReference>
<dbReference type="RefSeq" id="WP_178905996.1">
    <property type="nucleotide sequence ID" value="NZ_JAEEGB010000004.1"/>
</dbReference>
<dbReference type="Pfam" id="PF14209">
    <property type="entry name" value="DUF4321"/>
    <property type="match status" value="1"/>
</dbReference>
<keyword evidence="3" id="KW-1185">Reference proteome</keyword>
<keyword evidence="1" id="KW-1133">Transmembrane helix</keyword>
<dbReference type="InterPro" id="IPR025470">
    <property type="entry name" value="DUF4321"/>
</dbReference>
<evidence type="ECO:0000313" key="3">
    <source>
        <dbReference type="Proteomes" id="UP000622687"/>
    </source>
</evidence>
<sequence length="86" mass="9476">MRGAEKSISFLWFVIFLGAVCGSLIGDILGDSLSILSFLKNSYSVGMSTPIVLNLKIMVLTLGLNFNINIMTIIGVIMAIILYRRY</sequence>
<accession>A0A934M3J3</accession>
<dbReference type="AlphaFoldDB" id="A0A934M3J3"/>
<dbReference type="EMBL" id="JAEEGB010000004">
    <property type="protein sequence ID" value="MBI6871663.1"/>
    <property type="molecule type" value="Genomic_DNA"/>
</dbReference>
<evidence type="ECO:0000313" key="2">
    <source>
        <dbReference type="EMBL" id="MBI6871663.1"/>
    </source>
</evidence>